<evidence type="ECO:0000313" key="8">
    <source>
        <dbReference type="RefSeq" id="XP_060034480.1"/>
    </source>
</evidence>
<keyword evidence="3 4" id="KW-1015">Disulfide bond</keyword>
<dbReference type="SMART" id="SM00032">
    <property type="entry name" value="CCP"/>
    <property type="match status" value="3"/>
</dbReference>
<evidence type="ECO:0000256" key="5">
    <source>
        <dbReference type="SAM" id="SignalP"/>
    </source>
</evidence>
<evidence type="ECO:0000256" key="4">
    <source>
        <dbReference type="PROSITE-ProRule" id="PRU00302"/>
    </source>
</evidence>
<dbReference type="RefSeq" id="XP_060034480.1">
    <property type="nucleotide sequence ID" value="XM_060178497.1"/>
</dbReference>
<dbReference type="InterPro" id="IPR051503">
    <property type="entry name" value="ComplSys_Reg/VirEntry_Med"/>
</dbReference>
<feature type="signal peptide" evidence="5">
    <location>
        <begin position="1"/>
        <end position="18"/>
    </location>
</feature>
<keyword evidence="7" id="KW-1185">Reference proteome</keyword>
<proteinExistence type="predicted"/>
<gene>
    <name evidence="8" type="primary">LOC103128835</name>
</gene>
<sequence>MLLLLSVFLTVWALCAHGQGSTCDFPQIKHGNIYDEDRYKQSFPVVPGKYFYYFCHHNFVSPSQKPWTQITCTEEGWSPTPTCLRQCFFPWVENGHSASSGQVHLEGATVQITCDTGYRLPNSQSNITCSETGWSASPICSQTYSKGKCGTPPPIDNGDITSSPVPVYAPGSTVEYQCQNLYKLEGRPTVRCYNGEWSKPPRCLEPCVISEDIMNKHNIQLRWIDRNKFYTQSGEPVEFSCKYRYRWISPEPLRTKCVEGRIAYPTCG</sequence>
<dbReference type="Gene3D" id="2.10.70.10">
    <property type="entry name" value="Complement Module, domain 1"/>
    <property type="match status" value="4"/>
</dbReference>
<protein>
    <submittedName>
        <fullName evidence="8">Complement factor H-related protein 2-like</fullName>
    </submittedName>
</protein>
<feature type="disulfide bond" evidence="4">
    <location>
        <begin position="149"/>
        <end position="192"/>
    </location>
</feature>
<feature type="chain" id="PRO_5045626847" evidence="5">
    <location>
        <begin position="19"/>
        <end position="268"/>
    </location>
</feature>
<dbReference type="CDD" id="cd00033">
    <property type="entry name" value="CCP"/>
    <property type="match status" value="2"/>
</dbReference>
<dbReference type="SUPFAM" id="SSF57535">
    <property type="entry name" value="Complement control module/SCR domain"/>
    <property type="match status" value="4"/>
</dbReference>
<dbReference type="PANTHER" id="PTHR45785">
    <property type="entry name" value="COMPLEMENT FACTOR H-RELATED"/>
    <property type="match status" value="1"/>
</dbReference>
<dbReference type="GeneID" id="103128835"/>
<evidence type="ECO:0000256" key="3">
    <source>
        <dbReference type="ARBA" id="ARBA00023157"/>
    </source>
</evidence>
<dbReference type="Proteomes" id="UP001652624">
    <property type="component" value="Chromosome 19"/>
</dbReference>
<evidence type="ECO:0000256" key="1">
    <source>
        <dbReference type="ARBA" id="ARBA00022659"/>
    </source>
</evidence>
<keyword evidence="1 4" id="KW-0768">Sushi</keyword>
<name>A0ABM3WD31_ERIEU</name>
<feature type="domain" description="Sushi" evidence="6">
    <location>
        <begin position="85"/>
        <end position="142"/>
    </location>
</feature>
<comment type="caution">
    <text evidence="4">Lacks conserved residue(s) required for the propagation of feature annotation.</text>
</comment>
<evidence type="ECO:0000259" key="6">
    <source>
        <dbReference type="PROSITE" id="PS50923"/>
    </source>
</evidence>
<organism evidence="7 8">
    <name type="scientific">Erinaceus europaeus</name>
    <name type="common">Western European hedgehog</name>
    <dbReference type="NCBI Taxonomy" id="9365"/>
    <lineage>
        <taxon>Eukaryota</taxon>
        <taxon>Metazoa</taxon>
        <taxon>Chordata</taxon>
        <taxon>Craniata</taxon>
        <taxon>Vertebrata</taxon>
        <taxon>Euteleostomi</taxon>
        <taxon>Mammalia</taxon>
        <taxon>Eutheria</taxon>
        <taxon>Laurasiatheria</taxon>
        <taxon>Eulipotyphla</taxon>
        <taxon>Erinaceidae</taxon>
        <taxon>Erinaceinae</taxon>
        <taxon>Erinaceus</taxon>
    </lineage>
</organism>
<accession>A0ABM3WD31</accession>
<keyword evidence="2 5" id="KW-0732">Signal</keyword>
<dbReference type="Pfam" id="PF00084">
    <property type="entry name" value="Sushi"/>
    <property type="match status" value="3"/>
</dbReference>
<reference evidence="8" key="1">
    <citation type="submission" date="2025-08" db="UniProtKB">
        <authorList>
            <consortium name="RefSeq"/>
        </authorList>
    </citation>
    <scope>IDENTIFICATION</scope>
</reference>
<evidence type="ECO:0000313" key="7">
    <source>
        <dbReference type="Proteomes" id="UP001652624"/>
    </source>
</evidence>
<dbReference type="PROSITE" id="PS50923">
    <property type="entry name" value="SUSHI"/>
    <property type="match status" value="2"/>
</dbReference>
<evidence type="ECO:0000256" key="2">
    <source>
        <dbReference type="ARBA" id="ARBA00022729"/>
    </source>
</evidence>
<dbReference type="InterPro" id="IPR035976">
    <property type="entry name" value="Sushi/SCR/CCP_sf"/>
</dbReference>
<feature type="domain" description="Sushi" evidence="6">
    <location>
        <begin position="147"/>
        <end position="205"/>
    </location>
</feature>
<dbReference type="PANTHER" id="PTHR45785:SF7">
    <property type="entry name" value="COMPLEMENT FACTOR H"/>
    <property type="match status" value="1"/>
</dbReference>
<dbReference type="InterPro" id="IPR000436">
    <property type="entry name" value="Sushi_SCR_CCP_dom"/>
</dbReference>